<protein>
    <recommendedName>
        <fullName evidence="4">Lipoprotein</fullName>
    </recommendedName>
</protein>
<dbReference type="AlphaFoldDB" id="A0A0H4XI74"/>
<dbReference type="OrthoDB" id="5382746at2"/>
<reference evidence="2 3" key="1">
    <citation type="journal article" date="2016" name="PLoS ONE">
        <title>Complete Genome Sequence and Comparative Genomics of a Novel Myxobacterium Myxococcus hansupus.</title>
        <authorList>
            <person name="Sharma G."/>
            <person name="Narwani T."/>
            <person name="Subramanian S."/>
        </authorList>
    </citation>
    <scope>NUCLEOTIDE SEQUENCE [LARGE SCALE GENOMIC DNA]</scope>
    <source>
        <strain evidence="3">mixupus</strain>
    </source>
</reference>
<evidence type="ECO:0008006" key="4">
    <source>
        <dbReference type="Google" id="ProtNLM"/>
    </source>
</evidence>
<dbReference type="RefSeq" id="WP_002636372.1">
    <property type="nucleotide sequence ID" value="NZ_CP012109.1"/>
</dbReference>
<keyword evidence="1" id="KW-0732">Signal</keyword>
<proteinExistence type="predicted"/>
<dbReference type="PATRIC" id="fig|1297742.4.peg.4909"/>
<feature type="signal peptide" evidence="1">
    <location>
        <begin position="1"/>
        <end position="21"/>
    </location>
</feature>
<evidence type="ECO:0000313" key="2">
    <source>
        <dbReference type="EMBL" id="AKQ67952.1"/>
    </source>
</evidence>
<dbReference type="KEGG" id="mym:A176_004864"/>
<keyword evidence="3" id="KW-1185">Reference proteome</keyword>
<evidence type="ECO:0000256" key="1">
    <source>
        <dbReference type="SAM" id="SignalP"/>
    </source>
</evidence>
<organism evidence="2 3">
    <name type="scientific">Pseudomyxococcus hansupus</name>
    <dbReference type="NCBI Taxonomy" id="1297742"/>
    <lineage>
        <taxon>Bacteria</taxon>
        <taxon>Pseudomonadati</taxon>
        <taxon>Myxococcota</taxon>
        <taxon>Myxococcia</taxon>
        <taxon>Myxococcales</taxon>
        <taxon>Cystobacterineae</taxon>
        <taxon>Myxococcaceae</taxon>
        <taxon>Pseudomyxococcus</taxon>
    </lineage>
</organism>
<dbReference type="PROSITE" id="PS51257">
    <property type="entry name" value="PROKAR_LIPOPROTEIN"/>
    <property type="match status" value="1"/>
</dbReference>
<accession>A0A0H4XI74</accession>
<sequence length="117" mass="13026">MPHTSRLSFLAVFALVSCLYAKESLAQNAQGGAVRHDAYVTVPNGTVNDWALHVSPSDMGFEEHGSEGDNAFIKMECYAVPVNQYTWRIVARYKSRHSNGRDGIWYSGGANYLLVRK</sequence>
<feature type="chain" id="PRO_5005212781" description="Lipoprotein" evidence="1">
    <location>
        <begin position="22"/>
        <end position="117"/>
    </location>
</feature>
<gene>
    <name evidence="2" type="ORF">A176_004864</name>
</gene>
<evidence type="ECO:0000313" key="3">
    <source>
        <dbReference type="Proteomes" id="UP000009026"/>
    </source>
</evidence>
<name>A0A0H4XI74_9BACT</name>
<dbReference type="Proteomes" id="UP000009026">
    <property type="component" value="Chromosome"/>
</dbReference>
<dbReference type="EMBL" id="CP012109">
    <property type="protein sequence ID" value="AKQ67952.1"/>
    <property type="molecule type" value="Genomic_DNA"/>
</dbReference>